<dbReference type="AlphaFoldDB" id="A0A9D3WKV0"/>
<evidence type="ECO:0000313" key="2">
    <source>
        <dbReference type="Proteomes" id="UP000828251"/>
    </source>
</evidence>
<dbReference type="PANTHER" id="PTHR47481:SF10">
    <property type="entry name" value="COPIA-LIKE POLYPROTEIN_RETROTRANSPOSON"/>
    <property type="match status" value="1"/>
</dbReference>
<proteinExistence type="predicted"/>
<dbReference type="Proteomes" id="UP000828251">
    <property type="component" value="Unassembled WGS sequence"/>
</dbReference>
<organism evidence="1 2">
    <name type="scientific">Gossypium stocksii</name>
    <dbReference type="NCBI Taxonomy" id="47602"/>
    <lineage>
        <taxon>Eukaryota</taxon>
        <taxon>Viridiplantae</taxon>
        <taxon>Streptophyta</taxon>
        <taxon>Embryophyta</taxon>
        <taxon>Tracheophyta</taxon>
        <taxon>Spermatophyta</taxon>
        <taxon>Magnoliopsida</taxon>
        <taxon>eudicotyledons</taxon>
        <taxon>Gunneridae</taxon>
        <taxon>Pentapetalae</taxon>
        <taxon>rosids</taxon>
        <taxon>malvids</taxon>
        <taxon>Malvales</taxon>
        <taxon>Malvaceae</taxon>
        <taxon>Malvoideae</taxon>
        <taxon>Gossypium</taxon>
    </lineage>
</organism>
<evidence type="ECO:0000313" key="1">
    <source>
        <dbReference type="EMBL" id="KAH1130811.1"/>
    </source>
</evidence>
<dbReference type="EMBL" id="JAIQCV010000001">
    <property type="protein sequence ID" value="KAH1130811.1"/>
    <property type="molecule type" value="Genomic_DNA"/>
</dbReference>
<reference evidence="1 2" key="1">
    <citation type="journal article" date="2021" name="Plant Biotechnol. J.">
        <title>Multi-omics assisted identification of the key and species-specific regulatory components of drought-tolerant mechanisms in Gossypium stocksii.</title>
        <authorList>
            <person name="Yu D."/>
            <person name="Ke L."/>
            <person name="Zhang D."/>
            <person name="Wu Y."/>
            <person name="Sun Y."/>
            <person name="Mei J."/>
            <person name="Sun J."/>
            <person name="Sun Y."/>
        </authorList>
    </citation>
    <scope>NUCLEOTIDE SEQUENCE [LARGE SCALE GENOMIC DNA]</scope>
    <source>
        <strain evidence="2">cv. E1</strain>
        <tissue evidence="1">Leaf</tissue>
    </source>
</reference>
<dbReference type="PANTHER" id="PTHR47481">
    <property type="match status" value="1"/>
</dbReference>
<comment type="caution">
    <text evidence="1">The sequence shown here is derived from an EMBL/GenBank/DDBJ whole genome shotgun (WGS) entry which is preliminary data.</text>
</comment>
<protein>
    <submittedName>
        <fullName evidence="1">Uncharacterized protein</fullName>
    </submittedName>
</protein>
<dbReference type="OrthoDB" id="1845088at2759"/>
<keyword evidence="2" id="KW-1185">Reference proteome</keyword>
<accession>A0A9D3WKV0</accession>
<name>A0A9D3WKV0_9ROSI</name>
<gene>
    <name evidence="1" type="ORF">J1N35_002189</name>
</gene>
<sequence length="126" mass="14133">MSGAKPAVILVQHSMPRFLVLNMSFIRSKKGHQSIKEYLGQIKKICDLLAASGHPVSTEEHMNIVLVCLSQDLDSIVIVALFSPKPLVLDRLIEILLECEMRQQLFVTEVLPQENGSSSLPRLVRR</sequence>